<protein>
    <submittedName>
        <fullName evidence="1">Uncharacterized protein</fullName>
    </submittedName>
</protein>
<evidence type="ECO:0000313" key="1">
    <source>
        <dbReference type="EMBL" id="KAI4315919.1"/>
    </source>
</evidence>
<organism evidence="1 2">
    <name type="scientific">Bauhinia variegata</name>
    <name type="common">Purple orchid tree</name>
    <name type="synonym">Phanera variegata</name>
    <dbReference type="NCBI Taxonomy" id="167791"/>
    <lineage>
        <taxon>Eukaryota</taxon>
        <taxon>Viridiplantae</taxon>
        <taxon>Streptophyta</taxon>
        <taxon>Embryophyta</taxon>
        <taxon>Tracheophyta</taxon>
        <taxon>Spermatophyta</taxon>
        <taxon>Magnoliopsida</taxon>
        <taxon>eudicotyledons</taxon>
        <taxon>Gunneridae</taxon>
        <taxon>Pentapetalae</taxon>
        <taxon>rosids</taxon>
        <taxon>fabids</taxon>
        <taxon>Fabales</taxon>
        <taxon>Fabaceae</taxon>
        <taxon>Cercidoideae</taxon>
        <taxon>Cercideae</taxon>
        <taxon>Bauhiniinae</taxon>
        <taxon>Bauhinia</taxon>
    </lineage>
</organism>
<gene>
    <name evidence="1" type="ORF">L6164_023948</name>
</gene>
<sequence>MDAGKEEFLKEFGEDYGYPNGPKSIDVIRATEFKRLEGLVYLDHAGTTLYSEAQMESVFKDLTSNTSPYCTLLSSISVNFPIYSQSDSSSVTHDIAMEVRQQVLDYCNASPKDYKCIFTSGATAALKLIGEAFPWSCKSNFMYTMENHNSVLGIREYALGQGASAIAVDIEDVHPAVSADAVSMRISPHQIQRREGAQLVEGELNGHVYNLFAFPSECNFSGLRFNLDLVKIMKEDSRGISENSSLFKHGKWMVLIDAAKGCATGPPDLSKYPADFVTISFYKIFGYPTGLGALIVRSDAAKLLKKSYFSGGTVAASIADIDFVKRREGIEELYEDGTLSFLSIASVRHGFKILNALTVSAISRHTASLALYTRKMLSALRHGNGSSVCVLYGSCISKDKISDEIPSYRDAIGLFGYVMAVRTRATKAPTHRWVMYGSKASNLQSFAIKVLSLTCSAFGCERNWSVFENLHTKRRNRLEQARLNNLVYVKYNRTMRQKFIIRDNIDLISLTNIDESNEWLIGKPKVEDDYVFEDDDLTWDVVAQASGVEVPIHPTRQSTSRAIQTPIPTPKVTKRSMVASSFSPNMDEDVHVDNGEDA</sequence>
<dbReference type="EMBL" id="CM039435">
    <property type="protein sequence ID" value="KAI4315919.1"/>
    <property type="molecule type" value="Genomic_DNA"/>
</dbReference>
<dbReference type="Proteomes" id="UP000828941">
    <property type="component" value="Chromosome 10"/>
</dbReference>
<comment type="caution">
    <text evidence="1">The sequence shown here is derived from an EMBL/GenBank/DDBJ whole genome shotgun (WGS) entry which is preliminary data.</text>
</comment>
<name>A0ACB9LXK7_BAUVA</name>
<keyword evidence="2" id="KW-1185">Reference proteome</keyword>
<reference evidence="1 2" key="1">
    <citation type="journal article" date="2022" name="DNA Res.">
        <title>Chromosomal-level genome assembly of the orchid tree Bauhinia variegata (Leguminosae; Cercidoideae) supports the allotetraploid origin hypothesis of Bauhinia.</title>
        <authorList>
            <person name="Zhong Y."/>
            <person name="Chen Y."/>
            <person name="Zheng D."/>
            <person name="Pang J."/>
            <person name="Liu Y."/>
            <person name="Luo S."/>
            <person name="Meng S."/>
            <person name="Qian L."/>
            <person name="Wei D."/>
            <person name="Dai S."/>
            <person name="Zhou R."/>
        </authorList>
    </citation>
    <scope>NUCLEOTIDE SEQUENCE [LARGE SCALE GENOMIC DNA]</scope>
    <source>
        <strain evidence="1">BV-YZ2020</strain>
    </source>
</reference>
<accession>A0ACB9LXK7</accession>
<proteinExistence type="predicted"/>
<evidence type="ECO:0000313" key="2">
    <source>
        <dbReference type="Proteomes" id="UP000828941"/>
    </source>
</evidence>